<keyword evidence="2" id="KW-1185">Reference proteome</keyword>
<evidence type="ECO:0000313" key="1">
    <source>
        <dbReference type="EMBL" id="MBK1877021.1"/>
    </source>
</evidence>
<dbReference type="AlphaFoldDB" id="A0A934RY77"/>
<reference evidence="1" key="1">
    <citation type="submission" date="2021-01" db="EMBL/GenBank/DDBJ databases">
        <title>Modified the classification status of verrucomicrobia.</title>
        <authorList>
            <person name="Feng X."/>
        </authorList>
    </citation>
    <scope>NUCLEOTIDE SEQUENCE</scope>
    <source>
        <strain evidence="1">KCTC 13126</strain>
    </source>
</reference>
<accession>A0A934RY77</accession>
<evidence type="ECO:0000313" key="2">
    <source>
        <dbReference type="Proteomes" id="UP000617628"/>
    </source>
</evidence>
<comment type="caution">
    <text evidence="1">The sequence shown here is derived from an EMBL/GenBank/DDBJ whole genome shotgun (WGS) entry which is preliminary data.</text>
</comment>
<dbReference type="RefSeq" id="WP_200355238.1">
    <property type="nucleotide sequence ID" value="NZ_JAENIL010000014.1"/>
</dbReference>
<protein>
    <submittedName>
        <fullName evidence="1">Uncharacterized protein</fullName>
    </submittedName>
</protein>
<dbReference type="Proteomes" id="UP000617628">
    <property type="component" value="Unassembled WGS sequence"/>
</dbReference>
<organism evidence="1 2">
    <name type="scientific">Pelagicoccus mobilis</name>
    <dbReference type="NCBI Taxonomy" id="415221"/>
    <lineage>
        <taxon>Bacteria</taxon>
        <taxon>Pseudomonadati</taxon>
        <taxon>Verrucomicrobiota</taxon>
        <taxon>Opitutia</taxon>
        <taxon>Puniceicoccales</taxon>
        <taxon>Pelagicoccaceae</taxon>
        <taxon>Pelagicoccus</taxon>
    </lineage>
</organism>
<gene>
    <name evidence="1" type="ORF">JIN87_09090</name>
</gene>
<sequence length="479" mass="51863">MSQFTFKSVTKSLAAISFAAIGASAEAQIRYQIVVPEVLGTPINQTSSHGNEINESGETLLNRITTFAIWRDNAITHIASAASDYPASLSKVKAASINSFQEVVGTKTYRISDESGSRFDTFPFYWDPSNGIADLSDLGSRSALGAGSTYLYGINNAGLSVGTTTEYTGETPAGNTAFTWSFETGRTDIPSLSSYEGLSHTVPNAVNEKGLVVGTYRNFLGSHSVYTEQAFAYTPEAGNAKLADLAPEFFSSKTHITARDVNNSSTLVGEMDQQAYIFNLDTFEGKIIPAPSNSSLRSTKAHAINENNIVAGTASLANGASPIVWSEELGTVDLLPHFSSELEQLLPNGLAIHDTRITPKSINGKGQISATLDTNSSFNREVILEPTLDFQWTSMTQTSRGNVKGILYTHQKSQSAELIPAQSLGYQIAFECSQDMTNWNDIDHEGSAINHLETEQKIELFVPFSDCLFVRPKLVQSQN</sequence>
<name>A0A934RY77_9BACT</name>
<proteinExistence type="predicted"/>
<dbReference type="EMBL" id="JAENIL010000014">
    <property type="protein sequence ID" value="MBK1877021.1"/>
    <property type="molecule type" value="Genomic_DNA"/>
</dbReference>